<protein>
    <submittedName>
        <fullName evidence="1">Uncharacterized protein</fullName>
    </submittedName>
</protein>
<keyword evidence="4" id="KW-1185">Reference proteome</keyword>
<dbReference type="EMBL" id="FOCV01000046">
    <property type="protein sequence ID" value="SEP18080.1"/>
    <property type="molecule type" value="Genomic_DNA"/>
</dbReference>
<name>A0A1H8VS15_9HYPH</name>
<dbReference type="EMBL" id="FNXB01000058">
    <property type="protein sequence ID" value="SEI19426.1"/>
    <property type="molecule type" value="Genomic_DNA"/>
</dbReference>
<proteinExistence type="predicted"/>
<accession>A0A1H8VS15</accession>
<dbReference type="Proteomes" id="UP000198939">
    <property type="component" value="Unassembled WGS sequence"/>
</dbReference>
<dbReference type="Proteomes" id="UP000183063">
    <property type="component" value="Unassembled WGS sequence"/>
</dbReference>
<evidence type="ECO:0000313" key="1">
    <source>
        <dbReference type="EMBL" id="SEI19426.1"/>
    </source>
</evidence>
<evidence type="ECO:0000313" key="2">
    <source>
        <dbReference type="EMBL" id="SEP18080.1"/>
    </source>
</evidence>
<reference evidence="3" key="1">
    <citation type="submission" date="2016-10" db="EMBL/GenBank/DDBJ databases">
        <authorList>
            <person name="Wibberg D."/>
        </authorList>
    </citation>
    <scope>NUCLEOTIDE SEQUENCE [LARGE SCALE GENOMIC DNA]</scope>
</reference>
<gene>
    <name evidence="1" type="ORF">RTCCBAU85039_6151</name>
    <name evidence="2" type="ORF">SAMN05216228_104632</name>
</gene>
<evidence type="ECO:0000313" key="4">
    <source>
        <dbReference type="Proteomes" id="UP000198939"/>
    </source>
</evidence>
<reference evidence="1" key="3">
    <citation type="submission" date="2016-10" db="EMBL/GenBank/DDBJ databases">
        <authorList>
            <person name="de Groot N.N."/>
        </authorList>
    </citation>
    <scope>NUCLEOTIDE SEQUENCE [LARGE SCALE GENOMIC DNA]</scope>
    <source>
        <strain evidence="1">CCBAU85039</strain>
    </source>
</reference>
<evidence type="ECO:0000313" key="3">
    <source>
        <dbReference type="Proteomes" id="UP000183063"/>
    </source>
</evidence>
<organism evidence="1 3">
    <name type="scientific">Rhizobium tibeticum</name>
    <dbReference type="NCBI Taxonomy" id="501024"/>
    <lineage>
        <taxon>Bacteria</taxon>
        <taxon>Pseudomonadati</taxon>
        <taxon>Pseudomonadota</taxon>
        <taxon>Alphaproteobacteria</taxon>
        <taxon>Hyphomicrobiales</taxon>
        <taxon>Rhizobiaceae</taxon>
        <taxon>Rhizobium/Agrobacterium group</taxon>
        <taxon>Rhizobium</taxon>
    </lineage>
</organism>
<sequence length="117" mass="12341">MKQLATNEDCAIVATAGDIPNSQTIPNGNASSADTADARPIDDFSFIKNALKAVCRENGVTRDRKATLEIAALLVALVKEGVHDEEQLVKRACQRWEAAKSAASLTASNDTINAGDA</sequence>
<reference evidence="2 4" key="2">
    <citation type="submission" date="2016-10" db="EMBL/GenBank/DDBJ databases">
        <authorList>
            <person name="Varghese N."/>
            <person name="Submissions S."/>
        </authorList>
    </citation>
    <scope>NUCLEOTIDE SEQUENCE [LARGE SCALE GENOMIC DNA]</scope>
    <source>
        <strain evidence="2 4">CGMCC 1.7071</strain>
    </source>
</reference>
<dbReference type="OrthoDB" id="8456799at2"/>
<dbReference type="AlphaFoldDB" id="A0A1H8VS15"/>